<dbReference type="Proteomes" id="UP000615687">
    <property type="component" value="Unassembled WGS sequence"/>
</dbReference>
<organism evidence="3 5">
    <name type="scientific">Roseibium polysiphoniae</name>
    <dbReference type="NCBI Taxonomy" id="2571221"/>
    <lineage>
        <taxon>Bacteria</taxon>
        <taxon>Pseudomonadati</taxon>
        <taxon>Pseudomonadota</taxon>
        <taxon>Alphaproteobacteria</taxon>
        <taxon>Hyphomicrobiales</taxon>
        <taxon>Stappiaceae</taxon>
        <taxon>Roseibium</taxon>
    </lineage>
</organism>
<keyword evidence="1" id="KW-0472">Membrane</keyword>
<accession>A0A927Q6W5</accession>
<dbReference type="EMBL" id="JACYXJ010000005">
    <property type="protein sequence ID" value="MBD8877222.1"/>
    <property type="molecule type" value="Genomic_DNA"/>
</dbReference>
<reference evidence="3" key="3">
    <citation type="journal article" date="2021" name="Microorganisms">
        <title>Bacterial Dimethylsulfoniopropionate Biosynthesis in the East China Sea.</title>
        <authorList>
            <person name="Liu J."/>
            <person name="Zhang Y."/>
            <person name="Liu J."/>
            <person name="Zhong H."/>
            <person name="Williams B.T."/>
            <person name="Zheng Y."/>
            <person name="Curson A.R.J."/>
            <person name="Sun C."/>
            <person name="Sun H."/>
            <person name="Song D."/>
            <person name="Wagner Mackenzie B."/>
            <person name="Bermejo Martinez A."/>
            <person name="Todd J.D."/>
            <person name="Zhang X.H."/>
        </authorList>
    </citation>
    <scope>NUCLEOTIDE SEQUENCE</scope>
    <source>
        <strain evidence="3">AESS21</strain>
    </source>
</reference>
<gene>
    <name evidence="3" type="ORF">DYI23_17805</name>
    <name evidence="2" type="ORF">IG617_13065</name>
</gene>
<proteinExistence type="predicted"/>
<evidence type="ECO:0000313" key="4">
    <source>
        <dbReference type="Proteomes" id="UP000615687"/>
    </source>
</evidence>
<dbReference type="EMBL" id="QTKU01000004">
    <property type="protein sequence ID" value="MBS8262088.1"/>
    <property type="molecule type" value="Genomic_DNA"/>
</dbReference>
<evidence type="ECO:0000313" key="2">
    <source>
        <dbReference type="EMBL" id="MBD8877222.1"/>
    </source>
</evidence>
<comment type="caution">
    <text evidence="3">The sequence shown here is derived from an EMBL/GenBank/DDBJ whole genome shotgun (WGS) entry which is preliminary data.</text>
</comment>
<keyword evidence="1" id="KW-1133">Transmembrane helix</keyword>
<evidence type="ECO:0000256" key="1">
    <source>
        <dbReference type="SAM" id="Phobius"/>
    </source>
</evidence>
<evidence type="ECO:0000313" key="3">
    <source>
        <dbReference type="EMBL" id="MBS8262088.1"/>
    </source>
</evidence>
<dbReference type="Pfam" id="PF04964">
    <property type="entry name" value="Flp_Fap"/>
    <property type="match status" value="1"/>
</dbReference>
<keyword evidence="1" id="KW-0812">Transmembrane</keyword>
<reference evidence="2 4" key="2">
    <citation type="submission" date="2020-09" db="EMBL/GenBank/DDBJ databases">
        <title>The genome sequence of type strain Labrenzia polysiphoniae KACC 19711.</title>
        <authorList>
            <person name="Liu Y."/>
        </authorList>
    </citation>
    <scope>NUCLEOTIDE SEQUENCE [LARGE SCALE GENOMIC DNA]</scope>
    <source>
        <strain evidence="2 4">KACC 19711</strain>
    </source>
</reference>
<feature type="transmembrane region" description="Helical" evidence="1">
    <location>
        <begin position="34"/>
        <end position="56"/>
    </location>
</feature>
<protein>
    <submittedName>
        <fullName evidence="3">Flp family type IVb pilin</fullName>
    </submittedName>
</protein>
<dbReference type="RefSeq" id="WP_192109677.1">
    <property type="nucleotide sequence ID" value="NZ_JACYXJ010000005.1"/>
</dbReference>
<keyword evidence="4" id="KW-1185">Reference proteome</keyword>
<dbReference type="InterPro" id="IPR007047">
    <property type="entry name" value="Flp_Fap"/>
</dbReference>
<dbReference type="Proteomes" id="UP000705379">
    <property type="component" value="Unassembled WGS sequence"/>
</dbReference>
<dbReference type="AlphaFoldDB" id="A0A927Q6W5"/>
<evidence type="ECO:0000313" key="5">
    <source>
        <dbReference type="Proteomes" id="UP000705379"/>
    </source>
</evidence>
<reference evidence="3" key="1">
    <citation type="submission" date="2018-08" db="EMBL/GenBank/DDBJ databases">
        <authorList>
            <person name="Jin W."/>
            <person name="Wang H."/>
            <person name="Yang Y."/>
            <person name="Li M."/>
            <person name="Liu J."/>
        </authorList>
    </citation>
    <scope>NUCLEOTIDE SEQUENCE</scope>
    <source>
        <strain evidence="3">AESS21</strain>
    </source>
</reference>
<name>A0A927Q6W5_9HYPH</name>
<sequence length="77" mass="7981">MTVYDRTDRSIIGKAKTSFRAFAADESGNTMIEYGLLLGMISVAILTTLGAIGGTIRDDVFGAISDALSGSTADSDS</sequence>